<keyword evidence="6 7" id="KW-0472">Membrane</keyword>
<proteinExistence type="inferred from homology"/>
<feature type="transmembrane region" description="Helical" evidence="7">
    <location>
        <begin position="260"/>
        <end position="278"/>
    </location>
</feature>
<dbReference type="AlphaFoldDB" id="A0AAN9EGC3"/>
<organism evidence="8 9">
    <name type="scientific">Crotalaria pallida</name>
    <name type="common">Smooth rattlebox</name>
    <name type="synonym">Crotalaria striata</name>
    <dbReference type="NCBI Taxonomy" id="3830"/>
    <lineage>
        <taxon>Eukaryota</taxon>
        <taxon>Viridiplantae</taxon>
        <taxon>Streptophyta</taxon>
        <taxon>Embryophyta</taxon>
        <taxon>Tracheophyta</taxon>
        <taxon>Spermatophyta</taxon>
        <taxon>Magnoliopsida</taxon>
        <taxon>eudicotyledons</taxon>
        <taxon>Gunneridae</taxon>
        <taxon>Pentapetalae</taxon>
        <taxon>rosids</taxon>
        <taxon>fabids</taxon>
        <taxon>Fabales</taxon>
        <taxon>Fabaceae</taxon>
        <taxon>Papilionoideae</taxon>
        <taxon>50 kb inversion clade</taxon>
        <taxon>genistoids sensu lato</taxon>
        <taxon>core genistoids</taxon>
        <taxon>Crotalarieae</taxon>
        <taxon>Crotalaria</taxon>
    </lineage>
</organism>
<name>A0AAN9EGC3_CROPI</name>
<evidence type="ECO:0000256" key="7">
    <source>
        <dbReference type="SAM" id="Phobius"/>
    </source>
</evidence>
<keyword evidence="3" id="KW-0813">Transport</keyword>
<dbReference type="GO" id="GO:0005886">
    <property type="term" value="C:plasma membrane"/>
    <property type="evidence" value="ECO:0007669"/>
    <property type="project" value="TreeGrafter"/>
</dbReference>
<comment type="similarity">
    <text evidence="2">Belongs to the SLC29A/ENT transporter (TC 2.A.57) family.</text>
</comment>
<feature type="transmembrane region" description="Helical" evidence="7">
    <location>
        <begin position="76"/>
        <end position="97"/>
    </location>
</feature>
<dbReference type="Pfam" id="PF01733">
    <property type="entry name" value="Nucleoside_tran"/>
    <property type="match status" value="1"/>
</dbReference>
<evidence type="ECO:0000256" key="4">
    <source>
        <dbReference type="ARBA" id="ARBA00022692"/>
    </source>
</evidence>
<dbReference type="GO" id="GO:0005337">
    <property type="term" value="F:nucleoside transmembrane transporter activity"/>
    <property type="evidence" value="ECO:0007669"/>
    <property type="project" value="InterPro"/>
</dbReference>
<evidence type="ECO:0000256" key="3">
    <source>
        <dbReference type="ARBA" id="ARBA00022448"/>
    </source>
</evidence>
<dbReference type="InterPro" id="IPR002259">
    <property type="entry name" value="Eqnu_transpt"/>
</dbReference>
<feature type="transmembrane region" description="Helical" evidence="7">
    <location>
        <begin position="284"/>
        <end position="307"/>
    </location>
</feature>
<evidence type="ECO:0000313" key="9">
    <source>
        <dbReference type="Proteomes" id="UP001372338"/>
    </source>
</evidence>
<keyword evidence="9" id="KW-1185">Reference proteome</keyword>
<keyword evidence="5 7" id="KW-1133">Transmembrane helix</keyword>
<dbReference type="PANTHER" id="PTHR10332:SF38">
    <property type="entry name" value="EQUILIBRATIVE NUCLEOTIDE TRANSPORTER 3-RELATED"/>
    <property type="match status" value="1"/>
</dbReference>
<feature type="transmembrane region" description="Helical" evidence="7">
    <location>
        <begin position="196"/>
        <end position="215"/>
    </location>
</feature>
<keyword evidence="4 7" id="KW-0812">Transmembrane</keyword>
<evidence type="ECO:0000256" key="1">
    <source>
        <dbReference type="ARBA" id="ARBA00004141"/>
    </source>
</evidence>
<evidence type="ECO:0008006" key="10">
    <source>
        <dbReference type="Google" id="ProtNLM"/>
    </source>
</evidence>
<feature type="transmembrane region" description="Helical" evidence="7">
    <location>
        <begin position="44"/>
        <end position="64"/>
    </location>
</feature>
<evidence type="ECO:0000256" key="2">
    <source>
        <dbReference type="ARBA" id="ARBA00007965"/>
    </source>
</evidence>
<evidence type="ECO:0000313" key="8">
    <source>
        <dbReference type="EMBL" id="KAK7256964.1"/>
    </source>
</evidence>
<sequence>MIILARYESRTNTRLRNLSGYAIFFTCSVVVLLLDLATSGRGGIGPYVGLCILCACFGFAHAFIQGGMAGDLSLMCPEFMQSFIAGICTSGVIASVLRILTKASFEKSRNGLRKGALLSFAISTVFHSLCIILYALYFPNLPIVKFYRAKAASEGSKTVSADLAAAGIRTEQQVGIDASQQERLSKKQLFIQNIDYFGSLFLIHVLTFSINPGFLYEDTGSHQLGSWYPLVLLTMFNVGDLISAYIPLIKCLELKSRKQIVIATLLRYLLIPAFYFTAKYGRQGWMIFLVLCMGLTHNYIIVSIFSHTPRGYKGPEQHAIGNILAVSVLSGIFAGSALDFLWLIGKPQDF</sequence>
<feature type="transmembrane region" description="Helical" evidence="7">
    <location>
        <begin position="227"/>
        <end position="248"/>
    </location>
</feature>
<feature type="transmembrane region" description="Helical" evidence="7">
    <location>
        <begin position="319"/>
        <end position="344"/>
    </location>
</feature>
<reference evidence="8 9" key="1">
    <citation type="submission" date="2024-01" db="EMBL/GenBank/DDBJ databases">
        <title>The genomes of 5 underutilized Papilionoideae crops provide insights into root nodulation and disease resistanc.</title>
        <authorList>
            <person name="Yuan L."/>
        </authorList>
    </citation>
    <scope>NUCLEOTIDE SEQUENCE [LARGE SCALE GENOMIC DNA]</scope>
    <source>
        <strain evidence="8">ZHUSHIDOU_FW_LH</strain>
        <tissue evidence="8">Leaf</tissue>
    </source>
</reference>
<dbReference type="Proteomes" id="UP001372338">
    <property type="component" value="Unassembled WGS sequence"/>
</dbReference>
<comment type="subcellular location">
    <subcellularLocation>
        <location evidence="1">Membrane</location>
        <topology evidence="1">Multi-pass membrane protein</topology>
    </subcellularLocation>
</comment>
<dbReference type="EMBL" id="JAYWIO010000006">
    <property type="protein sequence ID" value="KAK7256964.1"/>
    <property type="molecule type" value="Genomic_DNA"/>
</dbReference>
<accession>A0AAN9EGC3</accession>
<gene>
    <name evidence="8" type="ORF">RIF29_30605</name>
</gene>
<protein>
    <recommendedName>
        <fullName evidence="10">Equilibrative nucleoside transporter</fullName>
    </recommendedName>
</protein>
<feature type="transmembrane region" description="Helical" evidence="7">
    <location>
        <begin position="117"/>
        <end position="138"/>
    </location>
</feature>
<dbReference type="PANTHER" id="PTHR10332">
    <property type="entry name" value="EQUILIBRATIVE NUCLEOSIDE TRANSPORTER"/>
    <property type="match status" value="1"/>
</dbReference>
<evidence type="ECO:0000256" key="6">
    <source>
        <dbReference type="ARBA" id="ARBA00023136"/>
    </source>
</evidence>
<evidence type="ECO:0000256" key="5">
    <source>
        <dbReference type="ARBA" id="ARBA00022989"/>
    </source>
</evidence>
<feature type="transmembrane region" description="Helical" evidence="7">
    <location>
        <begin position="21"/>
        <end position="38"/>
    </location>
</feature>
<comment type="caution">
    <text evidence="8">The sequence shown here is derived from an EMBL/GenBank/DDBJ whole genome shotgun (WGS) entry which is preliminary data.</text>
</comment>